<dbReference type="PIRSF" id="PIRSF002741">
    <property type="entry name" value="MppA"/>
    <property type="match status" value="1"/>
</dbReference>
<dbReference type="SUPFAM" id="SSF53850">
    <property type="entry name" value="Periplasmic binding protein-like II"/>
    <property type="match status" value="1"/>
</dbReference>
<dbReference type="EMBL" id="JBJLSN010000083">
    <property type="protein sequence ID" value="MFL7905514.1"/>
    <property type="molecule type" value="Genomic_DNA"/>
</dbReference>
<organism evidence="6 7">
    <name type="scientific">Azospirillum argentinense</name>
    <dbReference type="NCBI Taxonomy" id="2970906"/>
    <lineage>
        <taxon>Bacteria</taxon>
        <taxon>Pseudomonadati</taxon>
        <taxon>Pseudomonadota</taxon>
        <taxon>Alphaproteobacteria</taxon>
        <taxon>Rhodospirillales</taxon>
        <taxon>Azospirillaceae</taxon>
        <taxon>Azospirillum</taxon>
    </lineage>
</organism>
<dbReference type="InterPro" id="IPR030678">
    <property type="entry name" value="Peptide/Ni-bd"/>
</dbReference>
<dbReference type="Gene3D" id="3.10.105.10">
    <property type="entry name" value="Dipeptide-binding Protein, Domain 3"/>
    <property type="match status" value="1"/>
</dbReference>
<comment type="similarity">
    <text evidence="2">Belongs to the bacterial solute-binding protein 5 family.</text>
</comment>
<sequence>MPTLTRRTLGALAGAALLLAGTAGVAPAADQPKRGGTLVATWGGGEPQAAFVPAGGGSSPFISSTKVLERLLKLNLALEFEPVLAESVTAAPDFKSYTIAVRKGVKWHDGKDLTADDVAFSITDYWKPISSGPVLKTLEGVEVKDSHTVVVRFTQPLPELTFKAQLAGQGGLILPKHVYAGTDIVTNPANNAPIGTGPWKFKSWSRGSHIEFARNENYWQAGQPYLDKLILRYFRDPAARAAALEAGELHLAVFNPIPVPEVKRLTNTGKFVADTHGFENSAWALTLDFNTRNPVLAKREVRQALLHAIDRNFIAQTVYYGYARPGTSPILTANALFHTENVPVYGFDPAKAGALLDAAGLPRKADGKRFAVNLLAAGWFEENGKVGAYLKQALEDVGVQVTLTVPDRPTSIKRIYTDYDFDLAVSNNTTGVEPFPVTTQYYTTDGIVKGAAFRNANGFSNQELDALVERIAVETDPGKRKELVQEFARFAATEVPIVQLLELDPVNVAASYVRNHSNAANYLGESWGDLWLDR</sequence>
<comment type="caution">
    <text evidence="6">The sequence shown here is derived from an EMBL/GenBank/DDBJ whole genome shotgun (WGS) entry which is preliminary data.</text>
</comment>
<dbReference type="PROSITE" id="PS01040">
    <property type="entry name" value="SBP_BACTERIAL_5"/>
    <property type="match status" value="1"/>
</dbReference>
<evidence type="ECO:0000256" key="1">
    <source>
        <dbReference type="ARBA" id="ARBA00004418"/>
    </source>
</evidence>
<keyword evidence="7" id="KW-1185">Reference proteome</keyword>
<evidence type="ECO:0000256" key="3">
    <source>
        <dbReference type="ARBA" id="ARBA00022729"/>
    </source>
</evidence>
<accession>A0ABW8VGG3</accession>
<dbReference type="InterPro" id="IPR006311">
    <property type="entry name" value="TAT_signal"/>
</dbReference>
<feature type="signal peptide" evidence="4">
    <location>
        <begin position="1"/>
        <end position="28"/>
    </location>
</feature>
<dbReference type="PANTHER" id="PTHR30290:SF38">
    <property type="entry name" value="D,D-DIPEPTIDE-BINDING PERIPLASMIC PROTEIN DDPA-RELATED"/>
    <property type="match status" value="1"/>
</dbReference>
<keyword evidence="3 4" id="KW-0732">Signal</keyword>
<dbReference type="Gene3D" id="3.40.190.10">
    <property type="entry name" value="Periplasmic binding protein-like II"/>
    <property type="match status" value="1"/>
</dbReference>
<dbReference type="InterPro" id="IPR039424">
    <property type="entry name" value="SBP_5"/>
</dbReference>
<dbReference type="PANTHER" id="PTHR30290">
    <property type="entry name" value="PERIPLASMIC BINDING COMPONENT OF ABC TRANSPORTER"/>
    <property type="match status" value="1"/>
</dbReference>
<dbReference type="RefSeq" id="WP_407825807.1">
    <property type="nucleotide sequence ID" value="NZ_JBJLSN010000083.1"/>
</dbReference>
<gene>
    <name evidence="6" type="ORF">ACJ41P_30615</name>
</gene>
<feature type="chain" id="PRO_5045341637" evidence="4">
    <location>
        <begin position="29"/>
        <end position="534"/>
    </location>
</feature>
<reference evidence="6 7" key="1">
    <citation type="submission" date="2024-11" db="EMBL/GenBank/DDBJ databases">
        <title>Draft genome sequences of two bacteria associated to sugarcane roots in Colombia.</title>
        <authorList>
            <person name="Pardo-Diaz S."/>
            <person name="Masmela-Mendoza J."/>
            <person name="Delgadillo-Duran P."/>
            <person name="Bautista E.J."/>
            <person name="Rojas-Tapias D.F."/>
        </authorList>
    </citation>
    <scope>NUCLEOTIDE SEQUENCE [LARGE SCALE GENOMIC DNA]</scope>
    <source>
        <strain evidence="6 7">Ap18</strain>
    </source>
</reference>
<evidence type="ECO:0000313" key="7">
    <source>
        <dbReference type="Proteomes" id="UP001628281"/>
    </source>
</evidence>
<dbReference type="CDD" id="cd08517">
    <property type="entry name" value="PBP2_NikA_DppA_OppA_like_13"/>
    <property type="match status" value="1"/>
</dbReference>
<dbReference type="Proteomes" id="UP001628281">
    <property type="component" value="Unassembled WGS sequence"/>
</dbReference>
<dbReference type="Pfam" id="PF00496">
    <property type="entry name" value="SBP_bac_5"/>
    <property type="match status" value="1"/>
</dbReference>
<evidence type="ECO:0000313" key="6">
    <source>
        <dbReference type="EMBL" id="MFL7905514.1"/>
    </source>
</evidence>
<proteinExistence type="inferred from homology"/>
<evidence type="ECO:0000256" key="2">
    <source>
        <dbReference type="ARBA" id="ARBA00005695"/>
    </source>
</evidence>
<comment type="subcellular location">
    <subcellularLocation>
        <location evidence="1">Periplasm</location>
    </subcellularLocation>
</comment>
<dbReference type="InterPro" id="IPR023765">
    <property type="entry name" value="SBP_5_CS"/>
</dbReference>
<evidence type="ECO:0000256" key="4">
    <source>
        <dbReference type="SAM" id="SignalP"/>
    </source>
</evidence>
<dbReference type="PROSITE" id="PS51318">
    <property type="entry name" value="TAT"/>
    <property type="match status" value="1"/>
</dbReference>
<evidence type="ECO:0000259" key="5">
    <source>
        <dbReference type="Pfam" id="PF00496"/>
    </source>
</evidence>
<dbReference type="InterPro" id="IPR000914">
    <property type="entry name" value="SBP_5_dom"/>
</dbReference>
<name>A0ABW8VGG3_9PROT</name>
<protein>
    <submittedName>
        <fullName evidence="6">ABC transporter substrate-binding protein</fullName>
    </submittedName>
</protein>
<feature type="domain" description="Solute-binding protein family 5" evidence="5">
    <location>
        <begin position="79"/>
        <end position="441"/>
    </location>
</feature>